<evidence type="ECO:0000313" key="5">
    <source>
        <dbReference type="Proteomes" id="UP000078237"/>
    </source>
</evidence>
<dbReference type="EMBL" id="LCTW02000039">
    <property type="protein sequence ID" value="KXX81253.1"/>
    <property type="molecule type" value="Genomic_DNA"/>
</dbReference>
<dbReference type="VEuPathDB" id="FungiDB:MMYC01_208916"/>
<reference evidence="5" key="2">
    <citation type="submission" date="2015-06" db="EMBL/GenBank/DDBJ databases">
        <authorList>
            <person name="van de Sande W.W.J."/>
        </authorList>
    </citation>
    <scope>NUCLEOTIDE SEQUENCE [LARGE SCALE GENOMIC DNA]</scope>
    <source>
        <strain evidence="5">mm55</strain>
    </source>
</reference>
<evidence type="ECO:0000313" key="4">
    <source>
        <dbReference type="EMBL" id="KXX81253.1"/>
    </source>
</evidence>
<proteinExistence type="predicted"/>
<evidence type="ECO:0000256" key="1">
    <source>
        <dbReference type="SAM" id="SignalP"/>
    </source>
</evidence>
<dbReference type="Gene3D" id="3.40.50.1820">
    <property type="entry name" value="alpha/beta hydrolase"/>
    <property type="match status" value="1"/>
</dbReference>
<dbReference type="PANTHER" id="PTHR17630">
    <property type="entry name" value="DIENELACTONE HYDROLASE"/>
    <property type="match status" value="1"/>
</dbReference>
<dbReference type="AlphaFoldDB" id="A0A175WC86"/>
<reference evidence="4" key="1">
    <citation type="submission" date="2015-06" db="EMBL/GenBank/DDBJ databases">
        <authorList>
            <person name="Hoefler B.C."/>
            <person name="Straight P.D."/>
        </authorList>
    </citation>
    <scope>NUCLEOTIDE SEQUENCE [LARGE SCALE GENOMIC DNA]</scope>
    <source>
        <strain evidence="4">Mm55</strain>
    </source>
</reference>
<dbReference type="InterPro" id="IPR002925">
    <property type="entry name" value="Dienelactn_hydro"/>
</dbReference>
<evidence type="ECO:0000313" key="3">
    <source>
        <dbReference type="EMBL" id="KXX75082.1"/>
    </source>
</evidence>
<dbReference type="InterPro" id="IPR029058">
    <property type="entry name" value="AB_hydrolase_fold"/>
</dbReference>
<comment type="caution">
    <text evidence="4">The sequence shown here is derived from an EMBL/GenBank/DDBJ whole genome shotgun (WGS) entry which is preliminary data.</text>
</comment>
<name>A0A175WC86_9PEZI</name>
<keyword evidence="1" id="KW-0732">Signal</keyword>
<evidence type="ECO:0000259" key="2">
    <source>
        <dbReference type="Pfam" id="PF01738"/>
    </source>
</evidence>
<dbReference type="EMBL" id="LCTW02000296">
    <property type="protein sequence ID" value="KXX75082.1"/>
    <property type="molecule type" value="Genomic_DNA"/>
</dbReference>
<dbReference type="PANTHER" id="PTHR17630:SF44">
    <property type="entry name" value="PROTEIN AIM2"/>
    <property type="match status" value="1"/>
</dbReference>
<organism evidence="4 5">
    <name type="scientific">Madurella mycetomatis</name>
    <dbReference type="NCBI Taxonomy" id="100816"/>
    <lineage>
        <taxon>Eukaryota</taxon>
        <taxon>Fungi</taxon>
        <taxon>Dikarya</taxon>
        <taxon>Ascomycota</taxon>
        <taxon>Pezizomycotina</taxon>
        <taxon>Sordariomycetes</taxon>
        <taxon>Sordariomycetidae</taxon>
        <taxon>Sordariales</taxon>
        <taxon>Sordariales incertae sedis</taxon>
        <taxon>Madurella</taxon>
    </lineage>
</organism>
<reference evidence="4 5" key="3">
    <citation type="submission" date="2016-01" db="EMBL/GenBank/DDBJ databases">
        <title>Madurella mycetomatis genome sequencing.</title>
        <authorList>
            <person name="Van De Sande W."/>
        </authorList>
    </citation>
    <scope>NUCLEOTIDE SEQUENCE [LARGE SCALE GENOMIC DNA]</scope>
    <source>
        <strain evidence="4">Mm55</strain>
        <strain evidence="5">mm55</strain>
    </source>
</reference>
<dbReference type="OrthoDB" id="17560at2759"/>
<dbReference type="VEuPathDB" id="FungiDB:MMYC01_203201"/>
<feature type="chain" id="PRO_5014046055" evidence="1">
    <location>
        <begin position="22"/>
        <end position="281"/>
    </location>
</feature>
<dbReference type="GO" id="GO:0016787">
    <property type="term" value="F:hydrolase activity"/>
    <property type="evidence" value="ECO:0007669"/>
    <property type="project" value="InterPro"/>
</dbReference>
<protein>
    <submittedName>
        <fullName evidence="4">Protein AIM2</fullName>
    </submittedName>
</protein>
<accession>A0A175WC86</accession>
<dbReference type="Pfam" id="PF01738">
    <property type="entry name" value="DLH"/>
    <property type="match status" value="1"/>
</dbReference>
<dbReference type="SUPFAM" id="SSF53474">
    <property type="entry name" value="alpha/beta-Hydrolases"/>
    <property type="match status" value="1"/>
</dbReference>
<gene>
    <name evidence="4" type="ORF">MMYC01_203201</name>
    <name evidence="3" type="ORF">MMYC01_208916</name>
</gene>
<keyword evidence="5" id="KW-1185">Reference proteome</keyword>
<sequence length="281" mass="29648">MRAAALSILSAVSLLFGSVVASDGGASDDCQAVDASTVANTGEPVGEEVVHNNITIYISRPDMESARAKSRAGTAVLYLTDVFGIALPENKLLVDSFARAGYLTVAPDLFSGAPAPGDINVPGFNTSEFLARHSPSATDPIIATTIEYLRTELGVSRIGAPGYCFGGRYAFRFVAEGNGVDVAYAAHPSMLQESEIQEIGGPVSVAAAEADALLSPAQRAELEALLADTSEPYQVSLYSGTQHGFAVRANLSNPVQKFAKEEAFLQAVRWFDHFLLAEQSD</sequence>
<feature type="domain" description="Dienelactone hydrolase" evidence="2">
    <location>
        <begin position="72"/>
        <end position="274"/>
    </location>
</feature>
<dbReference type="STRING" id="100816.A0A175WC86"/>
<feature type="signal peptide" evidence="1">
    <location>
        <begin position="1"/>
        <end position="21"/>
    </location>
</feature>
<dbReference type="Proteomes" id="UP000078237">
    <property type="component" value="Unassembled WGS sequence"/>
</dbReference>